<dbReference type="SUPFAM" id="SSF52833">
    <property type="entry name" value="Thioredoxin-like"/>
    <property type="match status" value="1"/>
</dbReference>
<name>A0AAU6P5X6_9FLAO</name>
<dbReference type="AlphaFoldDB" id="A0AAU6P5X6"/>
<organism evidence="4">
    <name type="scientific">Mangrovimonas cancribranchiae</name>
    <dbReference type="NCBI Taxonomy" id="3080055"/>
    <lineage>
        <taxon>Bacteria</taxon>
        <taxon>Pseudomonadati</taxon>
        <taxon>Bacteroidota</taxon>
        <taxon>Flavobacteriia</taxon>
        <taxon>Flavobacteriales</taxon>
        <taxon>Flavobacteriaceae</taxon>
        <taxon>Mangrovimonas</taxon>
    </lineage>
</organism>
<evidence type="ECO:0000256" key="1">
    <source>
        <dbReference type="SAM" id="SignalP"/>
    </source>
</evidence>
<gene>
    <name evidence="4" type="ORF">R3L15_10060</name>
    <name evidence="3" type="ORF">R3L16_11525</name>
</gene>
<dbReference type="InterPro" id="IPR013766">
    <property type="entry name" value="Thioredoxin_domain"/>
</dbReference>
<evidence type="ECO:0000313" key="4">
    <source>
        <dbReference type="EMBL" id="WXA12466.1"/>
    </source>
</evidence>
<keyword evidence="5" id="KW-1185">Reference proteome</keyword>
<proteinExistence type="predicted"/>
<dbReference type="KEGG" id="mcaa:R3L15_10060"/>
<dbReference type="RefSeq" id="WP_338731475.1">
    <property type="nucleotide sequence ID" value="NZ_CP136924.1"/>
</dbReference>
<accession>A0AAU6P5X6</accession>
<dbReference type="EMBL" id="CP136924">
    <property type="protein sequence ID" value="WXA02372.1"/>
    <property type="molecule type" value="Genomic_DNA"/>
</dbReference>
<feature type="chain" id="PRO_5044712961" evidence="1">
    <location>
        <begin position="23"/>
        <end position="146"/>
    </location>
</feature>
<evidence type="ECO:0000259" key="2">
    <source>
        <dbReference type="PROSITE" id="PS51352"/>
    </source>
</evidence>
<dbReference type="NCBIfam" id="NF040494">
    <property type="entry name" value="nitrored_ArsF"/>
    <property type="match status" value="1"/>
</dbReference>
<dbReference type="InterPro" id="IPR036249">
    <property type="entry name" value="Thioredoxin-like_sf"/>
</dbReference>
<sequence>MNKIIKILTVLAIGLILTSCNGQDKNKTTSLDKSVSKIEVLDFHSTHRCMTCNAIETNTKYTLNTYFAKELKEAKITFQVINVDKKENEKIAEKFEASGTSLFLNVIKNGKETQINLTDFAFMNGNDQDAFSKELKAKIDQELKTL</sequence>
<reference evidence="4 5" key="1">
    <citation type="submission" date="2023-10" db="EMBL/GenBank/DDBJ databases">
        <title>Culture-based analysis of two novel bacteria associated with mangrove crab gills.</title>
        <authorList>
            <person name="Yang X."/>
            <person name="Garuglieri E."/>
            <person name="Van Goethem M.W."/>
            <person name="Fusi M."/>
            <person name="Marasco R."/>
            <person name="Daffonchio D.G."/>
        </authorList>
    </citation>
    <scope>NUCLEOTIDE SEQUENCE</scope>
    <source>
        <strain evidence="4">UG2-1</strain>
        <strain evidence="3">UG2-2</strain>
        <strain evidence="5">UG2_2</strain>
    </source>
</reference>
<dbReference type="InterPro" id="IPR047698">
    <property type="entry name" value="ArsF-like"/>
</dbReference>
<evidence type="ECO:0000313" key="3">
    <source>
        <dbReference type="EMBL" id="WXA02372.1"/>
    </source>
</evidence>
<feature type="signal peptide" evidence="1">
    <location>
        <begin position="1"/>
        <end position="22"/>
    </location>
</feature>
<keyword evidence="1" id="KW-0732">Signal</keyword>
<dbReference type="PROSITE" id="PS51352">
    <property type="entry name" value="THIOREDOXIN_2"/>
    <property type="match status" value="1"/>
</dbReference>
<dbReference type="PROSITE" id="PS51257">
    <property type="entry name" value="PROKAR_LIPOPROTEIN"/>
    <property type="match status" value="1"/>
</dbReference>
<protein>
    <submittedName>
        <fullName evidence="4">Nitrophenyl compound nitroreductase subunit ArsF family protein</fullName>
    </submittedName>
</protein>
<dbReference type="EMBL" id="CP136925">
    <property type="protein sequence ID" value="WXA12466.1"/>
    <property type="molecule type" value="Genomic_DNA"/>
</dbReference>
<evidence type="ECO:0000313" key="5">
    <source>
        <dbReference type="Proteomes" id="UP001368318"/>
    </source>
</evidence>
<dbReference type="Gene3D" id="3.40.30.10">
    <property type="entry name" value="Glutaredoxin"/>
    <property type="match status" value="1"/>
</dbReference>
<dbReference type="Proteomes" id="UP001368318">
    <property type="component" value="Chromosome"/>
</dbReference>
<feature type="domain" description="Thioredoxin" evidence="2">
    <location>
        <begin position="6"/>
        <end position="144"/>
    </location>
</feature>